<comment type="caution">
    <text evidence="3">The sequence shown here is derived from an EMBL/GenBank/DDBJ whole genome shotgun (WGS) entry which is preliminary data.</text>
</comment>
<feature type="region of interest" description="Disordered" evidence="1">
    <location>
        <begin position="661"/>
        <end position="687"/>
    </location>
</feature>
<protein>
    <recommendedName>
        <fullName evidence="5">Sel1 repeat family protein</fullName>
    </recommendedName>
</protein>
<keyword evidence="2" id="KW-0732">Signal</keyword>
<evidence type="ECO:0000256" key="2">
    <source>
        <dbReference type="SAM" id="SignalP"/>
    </source>
</evidence>
<gene>
    <name evidence="3" type="ORF">EP867_03735</name>
</gene>
<evidence type="ECO:0000313" key="4">
    <source>
        <dbReference type="Proteomes" id="UP000287168"/>
    </source>
</evidence>
<proteinExistence type="predicted"/>
<keyword evidence="4" id="KW-1185">Reference proteome</keyword>
<reference evidence="3 4" key="1">
    <citation type="journal article" date="2015" name="Int. J. Syst. Evol. Microbiol.">
        <title>Gemmobacter intermedius sp. nov., isolated from a white stork (Ciconia ciconia).</title>
        <authorList>
            <person name="Kampfer P."/>
            <person name="Jerzak L."/>
            <person name="Wilharm G."/>
            <person name="Golke J."/>
            <person name="Busse H.J."/>
            <person name="Glaeser S.P."/>
        </authorList>
    </citation>
    <scope>NUCLEOTIDE SEQUENCE [LARGE SCALE GENOMIC DNA]</scope>
    <source>
        <strain evidence="3 4">119/4</strain>
    </source>
</reference>
<feature type="region of interest" description="Disordered" evidence="1">
    <location>
        <begin position="190"/>
        <end position="228"/>
    </location>
</feature>
<dbReference type="EMBL" id="SBLC01000004">
    <property type="protein sequence ID" value="RWY43529.1"/>
    <property type="molecule type" value="Genomic_DNA"/>
</dbReference>
<sequence>MLLLIFLLLLPAGVSQAQTVTAYSGDHPGFTRVVLDLPPRSEWQLGRRGEDYGLRILPPPAAVDLSQVYRRIGKNRLAGIDWLAEDGELKIRLGCLCHARLTEDRPGLLIVDIRNGAAPANSRFEQSLAPVIPLQLPDNVPRAKPLQKVPFRPVTQHAEALSKSLMEDLSRGIAAGALRPIARIPGPLPEVLPLSDEPAEPPNSDRPEQMTFHNRAPAGMGDPPGTEAQCVSEDRLRIGSWWNGSDAAAALSQSRSHLTAERDLTDPAGLAAAVRLHLALGLGAEARAILALADTTDPDTDALTDHSLWLSLSHLVDSDPEAGYFRNMAACDGPAALWAVVSHPHGSLPPDLNEPALLRAFSELPGPLREALGPDLAQRFLTAGRQDAAFAIHNAALRAASRQSGALTLSAGRLHKSSAPAKQAEFLFREVMRTDTGSAAAALAELAELELQKEQLPQPDLVAALEAMARDHSSGQDGRAVRVALAKARLLSGEHLKAFADLPPPPDPLHTDLWRLLADRGSDAALTESALRADRATSAQLPPGIQLKIGTRLAELGFASAARDWLEPLEAADRKGALALADLALRDGRAALRRIAGEDSAEAAKLRATALELLADAPAAAVAWTEAGEPDRAARAAFLAGDLEASARWLPAPLRKVADALAPPLSPEEPEGPLATARDRLEASSGSRQAISALLANRTTQP</sequence>
<evidence type="ECO:0000313" key="3">
    <source>
        <dbReference type="EMBL" id="RWY43529.1"/>
    </source>
</evidence>
<name>A0A444MEW9_9RHOB</name>
<dbReference type="AlphaFoldDB" id="A0A444MEW9"/>
<dbReference type="RefSeq" id="WP_128486866.1">
    <property type="nucleotide sequence ID" value="NZ_JBHLXB010000050.1"/>
</dbReference>
<feature type="chain" id="PRO_5019260229" description="Sel1 repeat family protein" evidence="2">
    <location>
        <begin position="18"/>
        <end position="702"/>
    </location>
</feature>
<feature type="signal peptide" evidence="2">
    <location>
        <begin position="1"/>
        <end position="17"/>
    </location>
</feature>
<dbReference type="OrthoDB" id="7847197at2"/>
<evidence type="ECO:0000256" key="1">
    <source>
        <dbReference type="SAM" id="MobiDB-lite"/>
    </source>
</evidence>
<accession>A0A444MEW9</accession>
<organism evidence="3 4">
    <name type="scientific">Falsigemmobacter intermedius</name>
    <dbReference type="NCBI Taxonomy" id="1553448"/>
    <lineage>
        <taxon>Bacteria</taxon>
        <taxon>Pseudomonadati</taxon>
        <taxon>Pseudomonadota</taxon>
        <taxon>Alphaproteobacteria</taxon>
        <taxon>Rhodobacterales</taxon>
        <taxon>Paracoccaceae</taxon>
        <taxon>Falsigemmobacter</taxon>
    </lineage>
</organism>
<evidence type="ECO:0008006" key="5">
    <source>
        <dbReference type="Google" id="ProtNLM"/>
    </source>
</evidence>
<dbReference type="Proteomes" id="UP000287168">
    <property type="component" value="Unassembled WGS sequence"/>
</dbReference>